<evidence type="ECO:0008006" key="3">
    <source>
        <dbReference type="Google" id="ProtNLM"/>
    </source>
</evidence>
<reference evidence="1 2" key="1">
    <citation type="submission" date="2010-01" db="EMBL/GenBank/DDBJ databases">
        <authorList>
            <person name="Weinstock G."/>
            <person name="Sodergren E."/>
            <person name="Clifton S."/>
            <person name="Fulton L."/>
            <person name="Fulton B."/>
            <person name="Courtney L."/>
            <person name="Fronick C."/>
            <person name="Harrison M."/>
            <person name="Strong C."/>
            <person name="Farmer C."/>
            <person name="Delahaunty K."/>
            <person name="Markovic C."/>
            <person name="Hall O."/>
            <person name="Minx P."/>
            <person name="Tomlinson C."/>
            <person name="Mitreva M."/>
            <person name="Nelson J."/>
            <person name="Hou S."/>
            <person name="Wollam A."/>
            <person name="Pepin K.H."/>
            <person name="Johnson M."/>
            <person name="Bhonagiri V."/>
            <person name="Nash W.E."/>
            <person name="Warren W."/>
            <person name="Chinwalla A."/>
            <person name="Mardis E.R."/>
            <person name="Wilson R.K."/>
        </authorList>
    </citation>
    <scope>NUCLEOTIDE SEQUENCE [LARGE SCALE GENOMIC DNA]</scope>
    <source>
        <strain evidence="1 2">NJ9703</strain>
    </source>
</reference>
<organism evidence="1 2">
    <name type="scientific">Neisseria subflava NJ9703</name>
    <dbReference type="NCBI Taxonomy" id="546268"/>
    <lineage>
        <taxon>Bacteria</taxon>
        <taxon>Pseudomonadati</taxon>
        <taxon>Pseudomonadota</taxon>
        <taxon>Betaproteobacteria</taxon>
        <taxon>Neisseriales</taxon>
        <taxon>Neisseriaceae</taxon>
        <taxon>Neisseria</taxon>
    </lineage>
</organism>
<comment type="caution">
    <text evidence="1">The sequence shown here is derived from an EMBL/GenBank/DDBJ whole genome shotgun (WGS) entry which is preliminary data.</text>
</comment>
<gene>
    <name evidence="1" type="ORF">NEISUBOT_04888</name>
</gene>
<accession>A0A9W5IQC5</accession>
<protein>
    <recommendedName>
        <fullName evidence="3">DUF2635 domain-containing protein</fullName>
    </recommendedName>
</protein>
<dbReference type="InterPro" id="IPR024400">
    <property type="entry name" value="DUF2635"/>
</dbReference>
<name>A0A9W5IQC5_NEISU</name>
<dbReference type="AlphaFoldDB" id="A0A9W5IQC5"/>
<dbReference type="EMBL" id="ACEO02000009">
    <property type="protein sequence ID" value="EFC51633.1"/>
    <property type="molecule type" value="Genomic_DNA"/>
</dbReference>
<evidence type="ECO:0000313" key="2">
    <source>
        <dbReference type="Proteomes" id="UP000004621"/>
    </source>
</evidence>
<dbReference type="RefSeq" id="WP_004520445.1">
    <property type="nucleotide sequence ID" value="NZ_ACEO02000009.1"/>
</dbReference>
<dbReference type="Pfam" id="PF10948">
    <property type="entry name" value="DUF2635"/>
    <property type="match status" value="1"/>
</dbReference>
<dbReference type="Proteomes" id="UP000004621">
    <property type="component" value="Unassembled WGS sequence"/>
</dbReference>
<proteinExistence type="predicted"/>
<sequence length="60" mass="6647">MTETIKVRAATGLQVPMAGKPHEYITDQEAVEVPNAAYYLRCIHYGDLVIVEDNPKGNKS</sequence>
<evidence type="ECO:0000313" key="1">
    <source>
        <dbReference type="EMBL" id="EFC51633.1"/>
    </source>
</evidence>